<evidence type="ECO:0000313" key="4">
    <source>
        <dbReference type="EMBL" id="KAF7116906.1"/>
    </source>
</evidence>
<dbReference type="Gene3D" id="2.170.140.10">
    <property type="entry name" value="Chitin binding domain"/>
    <property type="match status" value="1"/>
</dbReference>
<dbReference type="Pfam" id="PF01607">
    <property type="entry name" value="CBM_14"/>
    <property type="match status" value="1"/>
</dbReference>
<evidence type="ECO:0000259" key="3">
    <source>
        <dbReference type="PROSITE" id="PS50940"/>
    </source>
</evidence>
<evidence type="ECO:0000256" key="2">
    <source>
        <dbReference type="SAM" id="SignalP"/>
    </source>
</evidence>
<feature type="compositionally biased region" description="Basic and acidic residues" evidence="1">
    <location>
        <begin position="85"/>
        <end position="108"/>
    </location>
</feature>
<keyword evidence="5" id="KW-1185">Reference proteome</keyword>
<dbReference type="GO" id="GO:0008061">
    <property type="term" value="F:chitin binding"/>
    <property type="evidence" value="ECO:0007669"/>
    <property type="project" value="InterPro"/>
</dbReference>
<dbReference type="SUPFAM" id="SSF57625">
    <property type="entry name" value="Invertebrate chitin-binding proteins"/>
    <property type="match status" value="1"/>
</dbReference>
<accession>A0A8H6UCE0</accession>
<dbReference type="OrthoDB" id="6020543at2759"/>
<evidence type="ECO:0000313" key="5">
    <source>
        <dbReference type="Proteomes" id="UP000630445"/>
    </source>
</evidence>
<comment type="caution">
    <text evidence="4">The sequence shown here is derived from an EMBL/GenBank/DDBJ whole genome shotgun (WGS) entry which is preliminary data.</text>
</comment>
<dbReference type="SMART" id="SM00494">
    <property type="entry name" value="ChtBD2"/>
    <property type="match status" value="1"/>
</dbReference>
<reference evidence="4" key="1">
    <citation type="submission" date="2020-06" db="EMBL/GenBank/DDBJ databases">
        <title>Draft genome sequences of strains closely related to Aspergillus parafelis and Aspergillus hiratsukae.</title>
        <authorList>
            <person name="Dos Santos R.A.C."/>
            <person name="Rivero-Menendez O."/>
            <person name="Steenwyk J.L."/>
            <person name="Mead M.E."/>
            <person name="Goldman G.H."/>
            <person name="Alastruey-Izquierdo A."/>
            <person name="Rokas A."/>
        </authorList>
    </citation>
    <scope>NUCLEOTIDE SEQUENCE</scope>
    <source>
        <strain evidence="4">CNM-CM5793</strain>
    </source>
</reference>
<protein>
    <recommendedName>
        <fullName evidence="3">Chitin-binding type-2 domain-containing protein</fullName>
    </recommendedName>
</protein>
<gene>
    <name evidence="4" type="ORF">CNMCM5793_005536</name>
</gene>
<dbReference type="Proteomes" id="UP000630445">
    <property type="component" value="Unassembled WGS sequence"/>
</dbReference>
<feature type="compositionally biased region" description="Basic and acidic residues" evidence="1">
    <location>
        <begin position="115"/>
        <end position="150"/>
    </location>
</feature>
<sequence>MHFIYQALSVLAASLLVSSATAQCKVGQAWPDSTNCHNFYECASGGTPVLKTCGPGTAYCPMTGVCVHEQKVPSCFHNGHPSGGHHSEGHHFGGHHSEGQHSEGHHSEGQQSQGKHSEGQHSEGQHSEGQHSEGQHSEGQHSEGHRPEQP</sequence>
<feature type="chain" id="PRO_5034192708" description="Chitin-binding type-2 domain-containing protein" evidence="2">
    <location>
        <begin position="23"/>
        <end position="150"/>
    </location>
</feature>
<keyword evidence="2" id="KW-0732">Signal</keyword>
<dbReference type="EMBL" id="JACBAD010002097">
    <property type="protein sequence ID" value="KAF7116906.1"/>
    <property type="molecule type" value="Genomic_DNA"/>
</dbReference>
<dbReference type="PROSITE" id="PS50940">
    <property type="entry name" value="CHIT_BIND_II"/>
    <property type="match status" value="1"/>
</dbReference>
<dbReference type="InterPro" id="IPR002557">
    <property type="entry name" value="Chitin-bd_dom"/>
</dbReference>
<organism evidence="4 5">
    <name type="scientific">Aspergillus hiratsukae</name>
    <dbReference type="NCBI Taxonomy" id="1194566"/>
    <lineage>
        <taxon>Eukaryota</taxon>
        <taxon>Fungi</taxon>
        <taxon>Dikarya</taxon>
        <taxon>Ascomycota</taxon>
        <taxon>Pezizomycotina</taxon>
        <taxon>Eurotiomycetes</taxon>
        <taxon>Eurotiomycetidae</taxon>
        <taxon>Eurotiales</taxon>
        <taxon>Aspergillaceae</taxon>
        <taxon>Aspergillus</taxon>
        <taxon>Aspergillus subgen. Fumigati</taxon>
    </lineage>
</organism>
<feature type="signal peptide" evidence="2">
    <location>
        <begin position="1"/>
        <end position="22"/>
    </location>
</feature>
<feature type="region of interest" description="Disordered" evidence="1">
    <location>
        <begin position="78"/>
        <end position="150"/>
    </location>
</feature>
<evidence type="ECO:0000256" key="1">
    <source>
        <dbReference type="SAM" id="MobiDB-lite"/>
    </source>
</evidence>
<dbReference type="GO" id="GO:0005576">
    <property type="term" value="C:extracellular region"/>
    <property type="evidence" value="ECO:0007669"/>
    <property type="project" value="InterPro"/>
</dbReference>
<proteinExistence type="predicted"/>
<feature type="domain" description="Chitin-binding type-2" evidence="3">
    <location>
        <begin position="21"/>
        <end position="77"/>
    </location>
</feature>
<dbReference type="AlphaFoldDB" id="A0A8H6UCE0"/>
<name>A0A8H6UCE0_9EURO</name>
<dbReference type="InterPro" id="IPR036508">
    <property type="entry name" value="Chitin-bd_dom_sf"/>
</dbReference>